<organism evidence="1 2">
    <name type="scientific">Cichorium intybus</name>
    <name type="common">Chicory</name>
    <dbReference type="NCBI Taxonomy" id="13427"/>
    <lineage>
        <taxon>Eukaryota</taxon>
        <taxon>Viridiplantae</taxon>
        <taxon>Streptophyta</taxon>
        <taxon>Embryophyta</taxon>
        <taxon>Tracheophyta</taxon>
        <taxon>Spermatophyta</taxon>
        <taxon>Magnoliopsida</taxon>
        <taxon>eudicotyledons</taxon>
        <taxon>Gunneridae</taxon>
        <taxon>Pentapetalae</taxon>
        <taxon>asterids</taxon>
        <taxon>campanulids</taxon>
        <taxon>Asterales</taxon>
        <taxon>Asteraceae</taxon>
        <taxon>Cichorioideae</taxon>
        <taxon>Cichorieae</taxon>
        <taxon>Cichoriinae</taxon>
        <taxon>Cichorium</taxon>
    </lineage>
</organism>
<accession>A0ACB9E516</accession>
<keyword evidence="2" id="KW-1185">Reference proteome</keyword>
<dbReference type="Proteomes" id="UP001055811">
    <property type="component" value="Linkage Group LG04"/>
</dbReference>
<evidence type="ECO:0000313" key="2">
    <source>
        <dbReference type="Proteomes" id="UP001055811"/>
    </source>
</evidence>
<sequence length="194" mass="21770">MTSTALHSPAAVQSVDFSSLRSVKRPRGRPEASGLPGAGFMPHIVNDVLAKLVWFYQNSTRALCGKKEEENAREKELNDLFKIAVVQLKVHVVNPVVNAFTNLKSVRNNNLRYNIISRLMKCLRLAFVTCFLRPTFSAIKGRSKGYQRLSVPPKFDDYCFLHLKICARNLAHYHNVCQNVIVANTKDITVGLGV</sequence>
<reference evidence="2" key="1">
    <citation type="journal article" date="2022" name="Mol. Ecol. Resour.">
        <title>The genomes of chicory, endive, great burdock and yacon provide insights into Asteraceae palaeo-polyploidization history and plant inulin production.</title>
        <authorList>
            <person name="Fan W."/>
            <person name="Wang S."/>
            <person name="Wang H."/>
            <person name="Wang A."/>
            <person name="Jiang F."/>
            <person name="Liu H."/>
            <person name="Zhao H."/>
            <person name="Xu D."/>
            <person name="Zhang Y."/>
        </authorList>
    </citation>
    <scope>NUCLEOTIDE SEQUENCE [LARGE SCALE GENOMIC DNA]</scope>
    <source>
        <strain evidence="2">cv. Punajuju</strain>
    </source>
</reference>
<dbReference type="EMBL" id="CM042012">
    <property type="protein sequence ID" value="KAI3753930.1"/>
    <property type="molecule type" value="Genomic_DNA"/>
</dbReference>
<gene>
    <name evidence="1" type="ORF">L2E82_25995</name>
</gene>
<protein>
    <submittedName>
        <fullName evidence="1">Uncharacterized protein</fullName>
    </submittedName>
</protein>
<proteinExistence type="predicted"/>
<reference evidence="1 2" key="2">
    <citation type="journal article" date="2022" name="Mol. Ecol. Resour.">
        <title>The genomes of chicory, endive, great burdock and yacon provide insights into Asteraceae paleo-polyploidization history and plant inulin production.</title>
        <authorList>
            <person name="Fan W."/>
            <person name="Wang S."/>
            <person name="Wang H."/>
            <person name="Wang A."/>
            <person name="Jiang F."/>
            <person name="Liu H."/>
            <person name="Zhao H."/>
            <person name="Xu D."/>
            <person name="Zhang Y."/>
        </authorList>
    </citation>
    <scope>NUCLEOTIDE SEQUENCE [LARGE SCALE GENOMIC DNA]</scope>
    <source>
        <strain evidence="2">cv. Punajuju</strain>
        <tissue evidence="1">Leaves</tissue>
    </source>
</reference>
<comment type="caution">
    <text evidence="1">The sequence shown here is derived from an EMBL/GenBank/DDBJ whole genome shotgun (WGS) entry which is preliminary data.</text>
</comment>
<name>A0ACB9E516_CICIN</name>
<evidence type="ECO:0000313" key="1">
    <source>
        <dbReference type="EMBL" id="KAI3753930.1"/>
    </source>
</evidence>